<dbReference type="EMBL" id="CP018335">
    <property type="protein sequence ID" value="APM39009.1"/>
    <property type="molecule type" value="Genomic_DNA"/>
</dbReference>
<evidence type="ECO:0000313" key="2">
    <source>
        <dbReference type="Proteomes" id="UP000184604"/>
    </source>
</evidence>
<evidence type="ECO:0000313" key="1">
    <source>
        <dbReference type="EMBL" id="APM39009.1"/>
    </source>
</evidence>
<reference evidence="1 2" key="1">
    <citation type="submission" date="2016-12" db="EMBL/GenBank/DDBJ databases">
        <title>Complete genome sequence of Clostridium kluyveri JZZ isolated from the pit mud of a Chinese flavor liquor-making factory.</title>
        <authorList>
            <person name="Wang Y."/>
        </authorList>
    </citation>
    <scope>NUCLEOTIDE SEQUENCE [LARGE SCALE GENOMIC DNA]</scope>
    <source>
        <strain evidence="1 2">JZZ</strain>
    </source>
</reference>
<dbReference type="InterPro" id="IPR022118">
    <property type="entry name" value="Peptidase_C70_AvrRpt2"/>
</dbReference>
<dbReference type="InterPro" id="IPR038765">
    <property type="entry name" value="Papain-like_cys_pep_sf"/>
</dbReference>
<dbReference type="Gene3D" id="3.90.70.10">
    <property type="entry name" value="Cysteine proteinases"/>
    <property type="match status" value="1"/>
</dbReference>
<gene>
    <name evidence="1" type="ORF">BS101_09755</name>
</gene>
<dbReference type="AlphaFoldDB" id="A0A1L5F7P1"/>
<dbReference type="Proteomes" id="UP000184604">
    <property type="component" value="Chromosome"/>
</dbReference>
<evidence type="ECO:0008006" key="3">
    <source>
        <dbReference type="Google" id="ProtNLM"/>
    </source>
</evidence>
<protein>
    <recommendedName>
        <fullName evidence="3">Peptidase C39-like domain-containing protein</fullName>
    </recommendedName>
</protein>
<name>A0A1L5F7P1_CLOKL</name>
<dbReference type="OrthoDB" id="1941348at2"/>
<dbReference type="Pfam" id="PF12385">
    <property type="entry name" value="Peptidase_C70"/>
    <property type="match status" value="1"/>
</dbReference>
<sequence>MDKRLVILSYKGFLIAKNTYGTTKLSDICISSNHSIDENNLNKILSTQKIDVKSVNTVDVKNILPTAQKSINMQTSTSYDWRYLQVPIVTQRTSDGVQHGMCWAASVASIVNYKLGENITAADVCNLMNIGYDTGANGNTASLALNIYGVSSYAVGSPISFQQVTSYINNNKPVYMRSTSNIGNHATVINGWITSSDGNALLLMDPAYECYKQAYSSGNTFYFIFGNTTMTWYATVCLV</sequence>
<dbReference type="RefSeq" id="WP_073538650.1">
    <property type="nucleotide sequence ID" value="NZ_CP018335.1"/>
</dbReference>
<organism evidence="1 2">
    <name type="scientific">Clostridium kluyveri</name>
    <dbReference type="NCBI Taxonomy" id="1534"/>
    <lineage>
        <taxon>Bacteria</taxon>
        <taxon>Bacillati</taxon>
        <taxon>Bacillota</taxon>
        <taxon>Clostridia</taxon>
        <taxon>Eubacteriales</taxon>
        <taxon>Clostridiaceae</taxon>
        <taxon>Clostridium</taxon>
    </lineage>
</organism>
<accession>A0A1L5F7P1</accession>
<proteinExistence type="predicted"/>
<dbReference type="SUPFAM" id="SSF54001">
    <property type="entry name" value="Cysteine proteinases"/>
    <property type="match status" value="1"/>
</dbReference>